<reference evidence="3" key="1">
    <citation type="journal article" date="2021" name="mSystems">
        <title>Bacteria and Archaea Synergistically Convert Glycine Betaine to Biogenic Methane in the Formosa Cold Seep of the South China Sea.</title>
        <authorList>
            <person name="Li L."/>
            <person name="Zhang W."/>
            <person name="Zhang S."/>
            <person name="Song L."/>
            <person name="Sun Q."/>
            <person name="Zhang H."/>
            <person name="Xiang H."/>
            <person name="Dong X."/>
        </authorList>
    </citation>
    <scope>NUCLEOTIDE SEQUENCE</scope>
    <source>
        <strain evidence="3">ZWT</strain>
    </source>
</reference>
<dbReference type="Proteomes" id="UP001056429">
    <property type="component" value="Unassembled WGS sequence"/>
</dbReference>
<feature type="domain" description="DUF4277" evidence="2">
    <location>
        <begin position="22"/>
        <end position="124"/>
    </location>
</feature>
<dbReference type="NCBIfam" id="NF033559">
    <property type="entry name" value="transpos_IS1634"/>
    <property type="match status" value="1"/>
</dbReference>
<proteinExistence type="predicted"/>
<reference evidence="3" key="2">
    <citation type="submission" date="2021-04" db="EMBL/GenBank/DDBJ databases">
        <authorList>
            <person name="Dong X."/>
        </authorList>
    </citation>
    <scope>NUCLEOTIDE SEQUENCE</scope>
    <source>
        <strain evidence="3">ZWT</strain>
    </source>
</reference>
<evidence type="ECO:0000313" key="3">
    <source>
        <dbReference type="EMBL" id="MCM1988809.1"/>
    </source>
</evidence>
<evidence type="ECO:0000256" key="1">
    <source>
        <dbReference type="SAM" id="Phobius"/>
    </source>
</evidence>
<keyword evidence="1" id="KW-1133">Transmembrane helix</keyword>
<protein>
    <submittedName>
        <fullName evidence="3">IS1634 family transposase</fullName>
    </submittedName>
</protein>
<evidence type="ECO:0000313" key="4">
    <source>
        <dbReference type="Proteomes" id="UP001056429"/>
    </source>
</evidence>
<name>A0A9J6NY35_9CLOT</name>
<comment type="caution">
    <text evidence="3">The sequence shown here is derived from an EMBL/GenBank/DDBJ whole genome shotgun (WGS) entry which is preliminary data.</text>
</comment>
<dbReference type="RefSeq" id="WP_250857677.1">
    <property type="nucleotide sequence ID" value="NZ_JAGSOJ010000001.1"/>
</dbReference>
<evidence type="ECO:0000259" key="2">
    <source>
        <dbReference type="Pfam" id="PF14104"/>
    </source>
</evidence>
<keyword evidence="4" id="KW-1185">Reference proteome</keyword>
<dbReference type="InterPro" id="IPR047654">
    <property type="entry name" value="IS1634_transpos"/>
</dbReference>
<feature type="transmembrane region" description="Helical" evidence="1">
    <location>
        <begin position="448"/>
        <end position="466"/>
    </location>
</feature>
<keyword evidence="1" id="KW-0472">Membrane</keyword>
<dbReference type="InterPro" id="IPR025457">
    <property type="entry name" value="DUF4277"/>
</dbReference>
<dbReference type="PANTHER" id="PTHR34614:SF2">
    <property type="entry name" value="TRANSPOSASE IS4-LIKE DOMAIN-CONTAINING PROTEIN"/>
    <property type="match status" value="1"/>
</dbReference>
<accession>A0A9J6NY35</accession>
<dbReference type="PANTHER" id="PTHR34614">
    <property type="match status" value="1"/>
</dbReference>
<gene>
    <name evidence="3" type="ORF">KDK92_03580</name>
</gene>
<dbReference type="AlphaFoldDB" id="A0A9J6NY35"/>
<organism evidence="3 4">
    <name type="scientific">Oceanirhabdus seepicola</name>
    <dbReference type="NCBI Taxonomy" id="2828781"/>
    <lineage>
        <taxon>Bacteria</taxon>
        <taxon>Bacillati</taxon>
        <taxon>Bacillota</taxon>
        <taxon>Clostridia</taxon>
        <taxon>Eubacteriales</taxon>
        <taxon>Clostridiaceae</taxon>
        <taxon>Oceanirhabdus</taxon>
    </lineage>
</organism>
<sequence>MNSESKYKNEITKNVNQANSKPLSNVVLLKAIIDKLNIEKAVKKILKEKGCENKLKNLDNGKVAEILCLNRLISPKPMYNLAKWVDEKTTIGDIYEILENSLNDDRISEFLDVINPHLEDIWNEIINTATKKYNLSFDTLFNSITSSYFEGEYTNSELITQGYSKNKRFYKNQFELGVNCNIEGIPLNYSIFKGNTAHESTVKENMEIVAKTITQFKTKKDKATIVGDRAMLSNKIIIEYSNRKYVGYLGALKLTNELREFIKEIEDVKYVLLNTKRDNRVYKAYRTCYQFIYKNKTVKDHVLVVFSESKALSDKKSRDKFIKSYIKSIKDLEIKLNKTIYKKLDNIEKKVNKLSRNVKGANYVDVAITKNSEGKFGLKYSINQKLIDEDSKLDGKYIIATNNHSLTNEEIFVTYKNRNVCEKDSKLIKGPLELPPIFLKQDTRIESLIFITMLSLLLYSLLNLTLSDKYTNKAIV</sequence>
<keyword evidence="1" id="KW-0812">Transmembrane</keyword>
<dbReference type="Pfam" id="PF14104">
    <property type="entry name" value="DUF4277"/>
    <property type="match status" value="1"/>
</dbReference>
<dbReference type="EMBL" id="JAGSOJ010000001">
    <property type="protein sequence ID" value="MCM1988809.1"/>
    <property type="molecule type" value="Genomic_DNA"/>
</dbReference>